<keyword evidence="2" id="KW-1185">Reference proteome</keyword>
<keyword evidence="1" id="KW-0456">Lyase</keyword>
<dbReference type="AlphaFoldDB" id="A0AA38VDE3"/>
<accession>A0AA38VDE3</accession>
<comment type="caution">
    <text evidence="1">The sequence shown here is derived from an EMBL/GenBank/DDBJ whole genome shotgun (WGS) entry which is preliminary data.</text>
</comment>
<dbReference type="SUPFAM" id="SSF51695">
    <property type="entry name" value="PLC-like phosphodiesterases"/>
    <property type="match status" value="1"/>
</dbReference>
<evidence type="ECO:0000313" key="1">
    <source>
        <dbReference type="EMBL" id="KAJ9142035.1"/>
    </source>
</evidence>
<sequence length="505" mass="55433">MFNLTPYRSVRGFNHSKVQDLGLSRCHARQNTIEYAHTDTPVDANAEVFYALEGIGKESEIRGSTDIPSFFPDVTWIDLTALGLVQRQYRNPAPEASATVVITGSEQYGYISSINFGPTNWMHQLHDVIKDRQVPPPCDAGVTRCRMGRISSAYVNSGRSGNTQTQGLQIYDQLRVGARWFDLRIVTVDTSAFWAAHVNDESKAQPYGATGQSFDSIIDDINKFMAENSGEIIFLSLRYPRRLRTLSYDTPSLWDPDTIKTFYGKLAKLRNLCPDLLKVTDNPVLLDGVLGKLNASDLLDRNNGAGCVVPLIYQHEDVNKPAFDISAGVYSLNHILPASSYDHWSHKDIPGTVAVDQAEFLQTLPRDGTAGDMFFHHAILPMNPALYSNGINAMSPGHFPNVILQDYLGCLHPGEGEFPDDLGAEIRVLCIGLNLYMVSQNCIAAPSANPLLNPPPKAKEKTMATASPGTAGMDAFRGIIYANGTVDYNPPPNLHVGRGGDKCSN</sequence>
<dbReference type="Proteomes" id="UP001174691">
    <property type="component" value="Unassembled WGS sequence"/>
</dbReference>
<dbReference type="GO" id="GO:0008081">
    <property type="term" value="F:phosphoric diester hydrolase activity"/>
    <property type="evidence" value="ECO:0007669"/>
    <property type="project" value="InterPro"/>
</dbReference>
<gene>
    <name evidence="1" type="ORF">NKR19_g7324</name>
</gene>
<dbReference type="InterPro" id="IPR017946">
    <property type="entry name" value="PLC-like_Pdiesterase_TIM-brl"/>
</dbReference>
<protein>
    <submittedName>
        <fullName evidence="1">Pectin lyase fold/virulence factor</fullName>
    </submittedName>
</protein>
<dbReference type="InterPro" id="IPR051057">
    <property type="entry name" value="PI-PLC_domain"/>
</dbReference>
<reference evidence="1" key="1">
    <citation type="submission" date="2022-07" db="EMBL/GenBank/DDBJ databases">
        <title>Fungi with potential for degradation of polypropylene.</title>
        <authorList>
            <person name="Gostincar C."/>
        </authorList>
    </citation>
    <scope>NUCLEOTIDE SEQUENCE</scope>
    <source>
        <strain evidence="1">EXF-13287</strain>
    </source>
</reference>
<dbReference type="EMBL" id="JANBVN010000126">
    <property type="protein sequence ID" value="KAJ9142035.1"/>
    <property type="molecule type" value="Genomic_DNA"/>
</dbReference>
<organism evidence="1 2">
    <name type="scientific">Coniochaeta hoffmannii</name>
    <dbReference type="NCBI Taxonomy" id="91930"/>
    <lineage>
        <taxon>Eukaryota</taxon>
        <taxon>Fungi</taxon>
        <taxon>Dikarya</taxon>
        <taxon>Ascomycota</taxon>
        <taxon>Pezizomycotina</taxon>
        <taxon>Sordariomycetes</taxon>
        <taxon>Sordariomycetidae</taxon>
        <taxon>Coniochaetales</taxon>
        <taxon>Coniochaetaceae</taxon>
        <taxon>Coniochaeta</taxon>
    </lineage>
</organism>
<dbReference type="PANTHER" id="PTHR13593:SF143">
    <property type="entry name" value="PHOSPHATIDYLINOSITOL-SPECIFIC PHOSPHOLIPASE C X DOMAIN-CONTAINING PROTEIN"/>
    <property type="match status" value="1"/>
</dbReference>
<dbReference type="Gene3D" id="3.20.20.190">
    <property type="entry name" value="Phosphatidylinositol (PI) phosphodiesterase"/>
    <property type="match status" value="1"/>
</dbReference>
<dbReference type="GO" id="GO:0016829">
    <property type="term" value="F:lyase activity"/>
    <property type="evidence" value="ECO:0007669"/>
    <property type="project" value="UniProtKB-KW"/>
</dbReference>
<proteinExistence type="predicted"/>
<name>A0AA38VDE3_9PEZI</name>
<evidence type="ECO:0000313" key="2">
    <source>
        <dbReference type="Proteomes" id="UP001174691"/>
    </source>
</evidence>
<dbReference type="PANTHER" id="PTHR13593">
    <property type="match status" value="1"/>
</dbReference>
<dbReference type="GO" id="GO:0006629">
    <property type="term" value="P:lipid metabolic process"/>
    <property type="evidence" value="ECO:0007669"/>
    <property type="project" value="InterPro"/>
</dbReference>